<dbReference type="Pfam" id="PF03597">
    <property type="entry name" value="FixS"/>
    <property type="match status" value="1"/>
</dbReference>
<keyword evidence="3" id="KW-1185">Reference proteome</keyword>
<reference evidence="2 3" key="1">
    <citation type="journal article" date="2013" name="PLoS ONE">
        <title>Sequence Divergence and Conservation in Genomes ofHelicobacter cetorum Strains from a Dolphin and a Whale.</title>
        <authorList>
            <person name="Kersulyte D."/>
            <person name="Rossi M."/>
            <person name="Berg D.E."/>
        </authorList>
    </citation>
    <scope>NUCLEOTIDE SEQUENCE [LARGE SCALE GENOMIC DNA]</scope>
    <source>
        <strain evidence="2 3">MIT 99-5656</strain>
    </source>
</reference>
<gene>
    <name evidence="2" type="ordered locus">HCD_07810</name>
</gene>
<name>I0EUD0_HELCM</name>
<evidence type="ECO:0000313" key="3">
    <source>
        <dbReference type="Proteomes" id="UP000005013"/>
    </source>
</evidence>
<dbReference type="PATRIC" id="fig|1163745.3.peg.1653"/>
<dbReference type="eggNOG" id="COG3197">
    <property type="taxonomic scope" value="Bacteria"/>
</dbReference>
<evidence type="ECO:0000256" key="1">
    <source>
        <dbReference type="SAM" id="Phobius"/>
    </source>
</evidence>
<feature type="transmembrane region" description="Helical" evidence="1">
    <location>
        <begin position="6"/>
        <end position="28"/>
    </location>
</feature>
<sequence>MNTEILTIMLIVSILMGLIGLMAFLWGVKSGQFDDEKRMLESVLYDSISDLNDAINQEKRQNPKNLNSND</sequence>
<proteinExistence type="predicted"/>
<keyword evidence="1" id="KW-1133">Transmembrane helix</keyword>
<dbReference type="OrthoDB" id="5356320at2"/>
<dbReference type="STRING" id="1163745.HCD_07810"/>
<dbReference type="KEGG" id="hcm:HCD_07810"/>
<organism evidence="2 3">
    <name type="scientific">Helicobacter cetorum (strain ATCC BAA-540 / CCUG 52418 / MIT 99-5656)</name>
    <dbReference type="NCBI Taxonomy" id="1163745"/>
    <lineage>
        <taxon>Bacteria</taxon>
        <taxon>Pseudomonadati</taxon>
        <taxon>Campylobacterota</taxon>
        <taxon>Epsilonproteobacteria</taxon>
        <taxon>Campylobacterales</taxon>
        <taxon>Helicobacteraceae</taxon>
        <taxon>Helicobacter</taxon>
    </lineage>
</organism>
<dbReference type="NCBIfam" id="TIGR00847">
    <property type="entry name" value="ccoS"/>
    <property type="match status" value="1"/>
</dbReference>
<dbReference type="InterPro" id="IPR004714">
    <property type="entry name" value="Cyt_oxidase_maturation_cbb3"/>
</dbReference>
<keyword evidence="1" id="KW-0812">Transmembrane</keyword>
<dbReference type="RefSeq" id="WP_014660024.1">
    <property type="nucleotide sequence ID" value="NC_017735.1"/>
</dbReference>
<protein>
    <submittedName>
        <fullName evidence="2">Cation transport subunit forcbb3-type oxidase</fullName>
    </submittedName>
</protein>
<dbReference type="EMBL" id="CP003481">
    <property type="protein sequence ID" value="AFI06549.1"/>
    <property type="molecule type" value="Genomic_DNA"/>
</dbReference>
<keyword evidence="1" id="KW-0472">Membrane</keyword>
<dbReference type="AlphaFoldDB" id="I0EUD0"/>
<dbReference type="HOGENOM" id="CLU_176840_3_0_7"/>
<evidence type="ECO:0000313" key="2">
    <source>
        <dbReference type="EMBL" id="AFI06549.1"/>
    </source>
</evidence>
<accession>I0EUD0</accession>
<dbReference type="Proteomes" id="UP000005013">
    <property type="component" value="Chromosome"/>
</dbReference>